<feature type="compositionally biased region" description="Basic and acidic residues" evidence="1">
    <location>
        <begin position="560"/>
        <end position="569"/>
    </location>
</feature>
<evidence type="ECO:0000259" key="2">
    <source>
        <dbReference type="Pfam" id="PF00651"/>
    </source>
</evidence>
<dbReference type="Pfam" id="PF13383">
    <property type="entry name" value="Methyltransf_22"/>
    <property type="match status" value="1"/>
</dbReference>
<dbReference type="InterPro" id="IPR025714">
    <property type="entry name" value="Methyltranfer_dom"/>
</dbReference>
<dbReference type="InterPro" id="IPR000210">
    <property type="entry name" value="BTB/POZ_dom"/>
</dbReference>
<keyword evidence="5" id="KW-1185">Reference proteome</keyword>
<feature type="compositionally biased region" description="Basic and acidic residues" evidence="1">
    <location>
        <begin position="599"/>
        <end position="613"/>
    </location>
</feature>
<dbReference type="PANTHER" id="PTHR32026">
    <property type="entry name" value="METHYLTRANSFERASE-LIKE PROTEIN 24"/>
    <property type="match status" value="1"/>
</dbReference>
<evidence type="ECO:0000313" key="4">
    <source>
        <dbReference type="EMBL" id="TFY62554.1"/>
    </source>
</evidence>
<feature type="region of interest" description="Disordered" evidence="1">
    <location>
        <begin position="559"/>
        <end position="640"/>
    </location>
</feature>
<evidence type="ECO:0008006" key="6">
    <source>
        <dbReference type="Google" id="ProtNLM"/>
    </source>
</evidence>
<comment type="caution">
    <text evidence="4">The sequence shown here is derived from an EMBL/GenBank/DDBJ whole genome shotgun (WGS) entry which is preliminary data.</text>
</comment>
<dbReference type="SUPFAM" id="SSF54695">
    <property type="entry name" value="POZ domain"/>
    <property type="match status" value="1"/>
</dbReference>
<evidence type="ECO:0000259" key="3">
    <source>
        <dbReference type="Pfam" id="PF13383"/>
    </source>
</evidence>
<feature type="domain" description="BTB" evidence="2">
    <location>
        <begin position="666"/>
        <end position="728"/>
    </location>
</feature>
<sequence length="933" mass="102970">MAARFSRPTLIVVVTVFIIAILYLTHSSSFIQRSSVFYHDNAIRIPGALEAWIQDEDKRYALAVQDRKQMILKYGPKPDAVDSFPAHGMYTLWDFFIAAFQCPHRVQRIGTLGDGGKWVCGMERIQKKDSCVIYSVGINGESSFEAALLQKAPNCQVWGYDFSVSSFGPEIEEDPSLKKRAHFQPWALGGHDAHGESDSPKMYTLQTLMNMNEHTFIDILKIDIEGAEFDSLTELLHSYQPSGYGQSWKPLPFGQLQIEIHARDDHEKFAQFSQWWSNLEDAGLRPFWTEPNLVYVNLIRGVKPNLAELNNLVIDLGLRPPDACPHIPVPPIASPPSMSIISQPELFLSLSPFALSDMPNTYIHLFWLPTALPALCWRYCGLTHYTYPGVPPTRSSPRAPRPTTSMTTNPSHILIARNSRGRHNPSASLSSPTETHAAAAGIFRSSGSPPWMLEGCDTDDVVSELTIDESETPIDVDVAFTKAVRVSGDGEDRGREHDVLAALSGDWAETGPGRPASMSSVITISQPPSVPDKHYSDVPTAMTRRATWEAGDASPVAAVKEGEGAEPRDVGTGASAVAEIPPTPDAGADEEAVAGAGRAEGEVKENARKESLEKLQGGPAPQADSAHAEDTDKVGPVLKSKDTVRLSWKRGGNEAAVRRRRGDRATQSDAVIVLKEEKASTFHDFLHFVYPGMDCTITWNNVEGLMNIAHKLCVSSLQRKCLNFLLTHAAGRPIKAMRIAELFEEDELYRESSRFVLDNPGGWPDQELSTLSSDTLLKLEKRRTWFLERVLKLGLVQIAKEYECCSSCPDPSICARILEDKWRLAYQAVFRFGPCQPSMVFRYLRTMEGISPPLALSHLSCQTTAKAFIATLFDRMFSLGVRGSGTDTAPLGARVAAVAGVAPTTGPRRHFLYCSLKPENPVPRSIRYREAPT</sequence>
<accession>A0A4Y9YJ53</accession>
<gene>
    <name evidence="4" type="ORF">EVG20_g6659</name>
</gene>
<dbReference type="PANTHER" id="PTHR32026:SF10">
    <property type="entry name" value="METHYLTRANSFERASE-LIKE PROTEIN 24-RELATED"/>
    <property type="match status" value="1"/>
</dbReference>
<dbReference type="Pfam" id="PF00651">
    <property type="entry name" value="BTB"/>
    <property type="match status" value="1"/>
</dbReference>
<proteinExistence type="predicted"/>
<organism evidence="4 5">
    <name type="scientific">Dentipellis fragilis</name>
    <dbReference type="NCBI Taxonomy" id="205917"/>
    <lineage>
        <taxon>Eukaryota</taxon>
        <taxon>Fungi</taxon>
        <taxon>Dikarya</taxon>
        <taxon>Basidiomycota</taxon>
        <taxon>Agaricomycotina</taxon>
        <taxon>Agaricomycetes</taxon>
        <taxon>Russulales</taxon>
        <taxon>Hericiaceae</taxon>
        <taxon>Dentipellis</taxon>
    </lineage>
</organism>
<dbReference type="Gene3D" id="3.30.710.10">
    <property type="entry name" value="Potassium Channel Kv1.1, Chain A"/>
    <property type="match status" value="1"/>
</dbReference>
<feature type="domain" description="Methyltransferase" evidence="3">
    <location>
        <begin position="98"/>
        <end position="293"/>
    </location>
</feature>
<dbReference type="InterPro" id="IPR026913">
    <property type="entry name" value="METTL24"/>
</dbReference>
<evidence type="ECO:0000313" key="5">
    <source>
        <dbReference type="Proteomes" id="UP000298327"/>
    </source>
</evidence>
<feature type="compositionally biased region" description="Basic and acidic residues" evidence="1">
    <location>
        <begin position="626"/>
        <end position="640"/>
    </location>
</feature>
<dbReference type="InterPro" id="IPR011333">
    <property type="entry name" value="SKP1/BTB/POZ_sf"/>
</dbReference>
<dbReference type="AlphaFoldDB" id="A0A4Y9YJ53"/>
<dbReference type="EMBL" id="SEOQ01000457">
    <property type="protein sequence ID" value="TFY62554.1"/>
    <property type="molecule type" value="Genomic_DNA"/>
</dbReference>
<dbReference type="Proteomes" id="UP000298327">
    <property type="component" value="Unassembled WGS sequence"/>
</dbReference>
<name>A0A4Y9YJ53_9AGAM</name>
<dbReference type="STRING" id="205917.A0A4Y9YJ53"/>
<dbReference type="CDD" id="cd18186">
    <property type="entry name" value="BTB_POZ_ZBTB_KLHL-like"/>
    <property type="match status" value="1"/>
</dbReference>
<dbReference type="OrthoDB" id="2524557at2759"/>
<protein>
    <recommendedName>
        <fullName evidence="6">Methyltransferase domain-containing protein</fullName>
    </recommendedName>
</protein>
<evidence type="ECO:0000256" key="1">
    <source>
        <dbReference type="SAM" id="MobiDB-lite"/>
    </source>
</evidence>
<reference evidence="4 5" key="1">
    <citation type="submission" date="2019-02" db="EMBL/GenBank/DDBJ databases">
        <title>Genome sequencing of the rare red list fungi Dentipellis fragilis.</title>
        <authorList>
            <person name="Buettner E."/>
            <person name="Kellner H."/>
        </authorList>
    </citation>
    <scope>NUCLEOTIDE SEQUENCE [LARGE SCALE GENOMIC DNA]</scope>
    <source>
        <strain evidence="4 5">DSM 105465</strain>
    </source>
</reference>